<keyword evidence="7" id="KW-1185">Reference proteome</keyword>
<organism evidence="6 7">
    <name type="scientific">Pseudohalocynthiibacter aestuariivivens</name>
    <dbReference type="NCBI Taxonomy" id="1591409"/>
    <lineage>
        <taxon>Bacteria</taxon>
        <taxon>Pseudomonadati</taxon>
        <taxon>Pseudomonadota</taxon>
        <taxon>Alphaproteobacteria</taxon>
        <taxon>Rhodobacterales</taxon>
        <taxon>Paracoccaceae</taxon>
        <taxon>Pseudohalocynthiibacter</taxon>
    </lineage>
</organism>
<evidence type="ECO:0000256" key="2">
    <source>
        <dbReference type="ARBA" id="ARBA00023002"/>
    </source>
</evidence>
<dbReference type="InterPro" id="IPR006095">
    <property type="entry name" value="Glu/Leu/Phe/Val/Trp_DH"/>
</dbReference>
<feature type="domain" description="Glutamate/phenylalanine/leucine/valine/L-tryptophan dehydrogenase C-terminal" evidence="5">
    <location>
        <begin position="140"/>
        <end position="366"/>
    </location>
</feature>
<protein>
    <recommendedName>
        <fullName evidence="3">Glutamate dehydrogenase</fullName>
    </recommendedName>
</protein>
<dbReference type="CDD" id="cd01076">
    <property type="entry name" value="NAD_bind_1_Glu_DH"/>
    <property type="match status" value="1"/>
</dbReference>
<sequence>MTDVFTLADTFGPEKVIHINNPAAGLRAIVVVDNTAAGPSIGGIRMAPDVSLEECARLARAMTLKNLAAGLPHGGGKSVILADPAMPGVEKENLIRAFASAIEQIKDYIPGPDMGTNETCLAWVHDEISRAVGLPRVIGGIPLDEIGATGFGVAVAAQAAEGYCDVRLEGAAVAIQGFGAVGKHAARFLMEKGAKLVAVSDSRGTVFDPDGLQLSELLALKEGGKSVSDLGGAQVGHSEAVITAQCDILIPAARPDVINEGNASNVKAKLIVQGANIPATIDAEEILHQRGILVIPDFIANAGGVICASVEFHGGTENQAMAVIAEKLKHNSNVVLKQACDSGVSPRDAANEIVKARLNEAMPLKRFFKAGGLGSRVS</sequence>
<evidence type="ECO:0000256" key="4">
    <source>
        <dbReference type="RuleBase" id="RU004417"/>
    </source>
</evidence>
<reference evidence="6 7" key="1">
    <citation type="submission" date="2024-09" db="EMBL/GenBank/DDBJ databases">
        <authorList>
            <person name="Sun Q."/>
            <person name="Mori K."/>
        </authorList>
    </citation>
    <scope>NUCLEOTIDE SEQUENCE [LARGE SCALE GENOMIC DNA]</scope>
    <source>
        <strain evidence="6 7">CECT 8726</strain>
    </source>
</reference>
<dbReference type="GO" id="GO:0016491">
    <property type="term" value="F:oxidoreductase activity"/>
    <property type="evidence" value="ECO:0007669"/>
    <property type="project" value="UniProtKB-KW"/>
</dbReference>
<dbReference type="InterPro" id="IPR033922">
    <property type="entry name" value="NAD_bind_Glu_DH"/>
</dbReference>
<dbReference type="PRINTS" id="PR00082">
    <property type="entry name" value="GLFDHDRGNASE"/>
</dbReference>
<dbReference type="Pfam" id="PF00208">
    <property type="entry name" value="ELFV_dehydrog"/>
    <property type="match status" value="1"/>
</dbReference>
<evidence type="ECO:0000256" key="3">
    <source>
        <dbReference type="PIRNR" id="PIRNR000185"/>
    </source>
</evidence>
<proteinExistence type="inferred from homology"/>
<dbReference type="Pfam" id="PF02812">
    <property type="entry name" value="ELFV_dehydrog_N"/>
    <property type="match status" value="1"/>
</dbReference>
<name>A0ABV5JE61_9RHOB</name>
<dbReference type="InterPro" id="IPR014362">
    <property type="entry name" value="Glu_DH"/>
</dbReference>
<dbReference type="Gene3D" id="3.40.50.720">
    <property type="entry name" value="NAD(P)-binding Rossmann-like Domain"/>
    <property type="match status" value="1"/>
</dbReference>
<evidence type="ECO:0000259" key="5">
    <source>
        <dbReference type="SMART" id="SM00839"/>
    </source>
</evidence>
<dbReference type="SUPFAM" id="SSF51735">
    <property type="entry name" value="NAD(P)-binding Rossmann-fold domains"/>
    <property type="match status" value="1"/>
</dbReference>
<accession>A0ABV5JE61</accession>
<comment type="caution">
    <text evidence="6">The sequence shown here is derived from an EMBL/GenBank/DDBJ whole genome shotgun (WGS) entry which is preliminary data.</text>
</comment>
<dbReference type="InterPro" id="IPR046346">
    <property type="entry name" value="Aminoacid_DH-like_N_sf"/>
</dbReference>
<dbReference type="InterPro" id="IPR033524">
    <property type="entry name" value="Glu/Leu/Phe/Val_DH_AS"/>
</dbReference>
<dbReference type="InterPro" id="IPR036291">
    <property type="entry name" value="NAD(P)-bd_dom_sf"/>
</dbReference>
<evidence type="ECO:0000313" key="7">
    <source>
        <dbReference type="Proteomes" id="UP001589683"/>
    </source>
</evidence>
<dbReference type="EMBL" id="JBHMEA010000026">
    <property type="protein sequence ID" value="MFB9231752.1"/>
    <property type="molecule type" value="Genomic_DNA"/>
</dbReference>
<evidence type="ECO:0000313" key="6">
    <source>
        <dbReference type="EMBL" id="MFB9231752.1"/>
    </source>
</evidence>
<dbReference type="InterPro" id="IPR006097">
    <property type="entry name" value="Glu/Leu/Phe/Val/Trp_DH_dimer"/>
</dbReference>
<dbReference type="RefSeq" id="WP_213889827.1">
    <property type="nucleotide sequence ID" value="NZ_JAGFNU010000008.1"/>
</dbReference>
<dbReference type="SUPFAM" id="SSF53223">
    <property type="entry name" value="Aminoacid dehydrogenase-like, N-terminal domain"/>
    <property type="match status" value="1"/>
</dbReference>
<gene>
    <name evidence="6" type="ORF">ACFFUT_08140</name>
</gene>
<dbReference type="SMART" id="SM00839">
    <property type="entry name" value="ELFV_dehydrog"/>
    <property type="match status" value="1"/>
</dbReference>
<dbReference type="PANTHER" id="PTHR11606:SF13">
    <property type="entry name" value="GLUTAMATE DEHYDROGENASE 1, MITOCHONDRIAL"/>
    <property type="match status" value="1"/>
</dbReference>
<dbReference type="Proteomes" id="UP001589683">
    <property type="component" value="Unassembled WGS sequence"/>
</dbReference>
<dbReference type="Gene3D" id="3.40.50.10860">
    <property type="entry name" value="Leucine Dehydrogenase, chain A, domain 1"/>
    <property type="match status" value="1"/>
</dbReference>
<dbReference type="PANTHER" id="PTHR11606">
    <property type="entry name" value="GLUTAMATE DEHYDROGENASE"/>
    <property type="match status" value="1"/>
</dbReference>
<dbReference type="InterPro" id="IPR006096">
    <property type="entry name" value="Glu/Leu/Phe/Val/Trp_DH_C"/>
</dbReference>
<keyword evidence="2 3" id="KW-0560">Oxidoreductase</keyword>
<dbReference type="PIRSF" id="PIRSF000185">
    <property type="entry name" value="Glu_DH"/>
    <property type="match status" value="1"/>
</dbReference>
<comment type="similarity">
    <text evidence="1 3 4">Belongs to the Glu/Leu/Phe/Val dehydrogenases family.</text>
</comment>
<evidence type="ECO:0000256" key="1">
    <source>
        <dbReference type="ARBA" id="ARBA00006382"/>
    </source>
</evidence>
<dbReference type="PROSITE" id="PS00074">
    <property type="entry name" value="GLFV_DEHYDROGENASE"/>
    <property type="match status" value="1"/>
</dbReference>